<protein>
    <submittedName>
        <fullName evidence="1">Uncharacterized protein</fullName>
    </submittedName>
</protein>
<reference evidence="1 2" key="1">
    <citation type="submission" date="2024-09" db="EMBL/GenBank/DDBJ databases">
        <authorList>
            <person name="Sun Q."/>
            <person name="Mori K."/>
        </authorList>
    </citation>
    <scope>NUCLEOTIDE SEQUENCE [LARGE SCALE GENOMIC DNA]</scope>
    <source>
        <strain evidence="1 2">TBRC 3947</strain>
    </source>
</reference>
<evidence type="ECO:0000313" key="1">
    <source>
        <dbReference type="EMBL" id="MFC0527228.1"/>
    </source>
</evidence>
<keyword evidence="2" id="KW-1185">Reference proteome</keyword>
<sequence length="171" mass="18270">MDFFDVAGRIADVTAVPGLVTGFVITYRQLRKTRTAADAARDAAHNAQASIGRSNLLVLIPQLQRVEEELDRAVRQGVEEVVVSALQGWRWQAGQVRGLLEAGRLGNQSLLTDIQHSVTAAAVAQHNLHGPSKNLVSTTHKVRQAIAKVTNELGAVATVQGIQAGDSHVNA</sequence>
<accession>A0ABV6LXS0</accession>
<dbReference type="RefSeq" id="WP_377246722.1">
    <property type="nucleotide sequence ID" value="NZ_JBHLUH010000007.1"/>
</dbReference>
<proteinExistence type="predicted"/>
<evidence type="ECO:0000313" key="2">
    <source>
        <dbReference type="Proteomes" id="UP001589867"/>
    </source>
</evidence>
<gene>
    <name evidence="1" type="ORF">ACFFIA_06105</name>
</gene>
<dbReference type="EMBL" id="JBHLUH010000007">
    <property type="protein sequence ID" value="MFC0527228.1"/>
    <property type="molecule type" value="Genomic_DNA"/>
</dbReference>
<dbReference type="Proteomes" id="UP001589867">
    <property type="component" value="Unassembled WGS sequence"/>
</dbReference>
<comment type="caution">
    <text evidence="1">The sequence shown here is derived from an EMBL/GenBank/DDBJ whole genome shotgun (WGS) entry which is preliminary data.</text>
</comment>
<organism evidence="1 2">
    <name type="scientific">Phytohabitans kaempferiae</name>
    <dbReference type="NCBI Taxonomy" id="1620943"/>
    <lineage>
        <taxon>Bacteria</taxon>
        <taxon>Bacillati</taxon>
        <taxon>Actinomycetota</taxon>
        <taxon>Actinomycetes</taxon>
        <taxon>Micromonosporales</taxon>
        <taxon>Micromonosporaceae</taxon>
    </lineage>
</organism>
<name>A0ABV6LXS0_9ACTN</name>